<dbReference type="Pfam" id="PF13456">
    <property type="entry name" value="RVT_3"/>
    <property type="match status" value="1"/>
</dbReference>
<accession>A0A2G9HUU0</accession>
<dbReference type="PANTHER" id="PTHR47723:SF19">
    <property type="entry name" value="POLYNUCLEOTIDYL TRANSFERASE, RIBONUCLEASE H-LIKE SUPERFAMILY PROTEIN"/>
    <property type="match status" value="1"/>
</dbReference>
<reference evidence="5" key="1">
    <citation type="journal article" date="2018" name="Gigascience">
        <title>Genome assembly of the Pink Ipe (Handroanthus impetiginosus, Bignoniaceae), a highly valued, ecologically keystone Neotropical timber forest tree.</title>
        <authorList>
            <person name="Silva-Junior O.B."/>
            <person name="Grattapaglia D."/>
            <person name="Novaes E."/>
            <person name="Collevatti R.G."/>
        </authorList>
    </citation>
    <scope>NUCLEOTIDE SEQUENCE [LARGE SCALE GENOMIC DNA]</scope>
    <source>
        <strain evidence="5">cv. UFG-1</strain>
    </source>
</reference>
<dbReference type="InterPro" id="IPR053151">
    <property type="entry name" value="RNase_H-like"/>
</dbReference>
<gene>
    <name evidence="4" type="ORF">CDL12_06027</name>
</gene>
<organism evidence="4 5">
    <name type="scientific">Handroanthus impetiginosus</name>
    <dbReference type="NCBI Taxonomy" id="429701"/>
    <lineage>
        <taxon>Eukaryota</taxon>
        <taxon>Viridiplantae</taxon>
        <taxon>Streptophyta</taxon>
        <taxon>Embryophyta</taxon>
        <taxon>Tracheophyta</taxon>
        <taxon>Spermatophyta</taxon>
        <taxon>Magnoliopsida</taxon>
        <taxon>eudicotyledons</taxon>
        <taxon>Gunneridae</taxon>
        <taxon>Pentapetalae</taxon>
        <taxon>asterids</taxon>
        <taxon>lamiids</taxon>
        <taxon>Lamiales</taxon>
        <taxon>Bignoniaceae</taxon>
        <taxon>Crescentiina</taxon>
        <taxon>Tabebuia alliance</taxon>
        <taxon>Handroanthus</taxon>
    </lineage>
</organism>
<evidence type="ECO:0000313" key="4">
    <source>
        <dbReference type="EMBL" id="PIN21274.1"/>
    </source>
</evidence>
<keyword evidence="5" id="KW-1185">Reference proteome</keyword>
<dbReference type="PANTHER" id="PTHR47723">
    <property type="entry name" value="OS05G0353850 PROTEIN"/>
    <property type="match status" value="1"/>
</dbReference>
<comment type="caution">
    <text evidence="4">The sequence shown here is derived from an EMBL/GenBank/DDBJ whole genome shotgun (WGS) entry which is preliminary data.</text>
</comment>
<dbReference type="InterPro" id="IPR026960">
    <property type="entry name" value="RVT-Znf"/>
</dbReference>
<evidence type="ECO:0008006" key="6">
    <source>
        <dbReference type="Google" id="ProtNLM"/>
    </source>
</evidence>
<evidence type="ECO:0000256" key="1">
    <source>
        <dbReference type="SAM" id="Phobius"/>
    </source>
</evidence>
<dbReference type="GO" id="GO:0004523">
    <property type="term" value="F:RNA-DNA hybrid ribonuclease activity"/>
    <property type="evidence" value="ECO:0007669"/>
    <property type="project" value="InterPro"/>
</dbReference>
<feature type="domain" description="RNase H type-1" evidence="2">
    <location>
        <begin position="207"/>
        <end position="279"/>
    </location>
</feature>
<dbReference type="AlphaFoldDB" id="A0A2G9HUU0"/>
<keyword evidence="1" id="KW-0472">Membrane</keyword>
<proteinExistence type="predicted"/>
<dbReference type="Proteomes" id="UP000231279">
    <property type="component" value="Unassembled WGS sequence"/>
</dbReference>
<dbReference type="GO" id="GO:0003676">
    <property type="term" value="F:nucleic acid binding"/>
    <property type="evidence" value="ECO:0007669"/>
    <property type="project" value="InterPro"/>
</dbReference>
<evidence type="ECO:0000259" key="3">
    <source>
        <dbReference type="Pfam" id="PF13966"/>
    </source>
</evidence>
<dbReference type="STRING" id="429701.A0A2G9HUU0"/>
<feature type="domain" description="Reverse transcriptase zinc-binding" evidence="3">
    <location>
        <begin position="42"/>
        <end position="121"/>
    </location>
</feature>
<dbReference type="InterPro" id="IPR002156">
    <property type="entry name" value="RNaseH_domain"/>
</dbReference>
<keyword evidence="1" id="KW-0812">Transmembrane</keyword>
<evidence type="ECO:0000313" key="5">
    <source>
        <dbReference type="Proteomes" id="UP000231279"/>
    </source>
</evidence>
<dbReference type="EMBL" id="NKXS01000970">
    <property type="protein sequence ID" value="PIN21274.1"/>
    <property type="molecule type" value="Genomic_DNA"/>
</dbReference>
<name>A0A2G9HUU0_9LAMI</name>
<feature type="transmembrane region" description="Helical" evidence="1">
    <location>
        <begin position="6"/>
        <end position="28"/>
    </location>
</feature>
<dbReference type="Pfam" id="PF13966">
    <property type="entry name" value="zf-RVT"/>
    <property type="match status" value="1"/>
</dbReference>
<evidence type="ECO:0000259" key="2">
    <source>
        <dbReference type="Pfam" id="PF13456"/>
    </source>
</evidence>
<keyword evidence="1" id="KW-1133">Transmembrane helix</keyword>
<protein>
    <recommendedName>
        <fullName evidence="6">RNase H type-1 domain-containing protein</fullName>
    </recommendedName>
</protein>
<dbReference type="OrthoDB" id="914111at2759"/>
<sequence length="296" mass="33371">MLINNVVSSTLEALVHFVGFFFVLFPIANDKWVWQYTKNGHFSVHSCYHLLHSSTVTSSLNTDGSSSGLENSNGKRIWKLNILLKVRVFLRRACWEVLPTNSQLSRRHIHYGSQCPLYGNRTKLLASFSKEECGLSSNRNAVIWGKTTENKPDAATKVRSFLAEFRFWLFQHQGIKIHLNIPHWQPPGPGFIKLNFDGGHLTKENVAIMVAVEKQWKSIVVERDCLEVIQGLKSEEENLSTIGSIIDECKNFVNCFECVSFPAVRREIKSLAHVLVKVCNSGTGCGSCLPSNLIVH</sequence>